<gene>
    <name evidence="2" type="ORF">SAMN04488511_12411</name>
</gene>
<dbReference type="CDD" id="cd00093">
    <property type="entry name" value="HTH_XRE"/>
    <property type="match status" value="1"/>
</dbReference>
<accession>A0A1I0U9H4</accession>
<dbReference type="PROSITE" id="PS50943">
    <property type="entry name" value="HTH_CROC1"/>
    <property type="match status" value="1"/>
</dbReference>
<name>A0A1I0U9H4_9SPHI</name>
<dbReference type="InterPro" id="IPR010982">
    <property type="entry name" value="Lambda_DNA-bd_dom_sf"/>
</dbReference>
<evidence type="ECO:0000259" key="1">
    <source>
        <dbReference type="PROSITE" id="PS50943"/>
    </source>
</evidence>
<organism evidence="2 3">
    <name type="scientific">Pedobacter suwonensis</name>
    <dbReference type="NCBI Taxonomy" id="332999"/>
    <lineage>
        <taxon>Bacteria</taxon>
        <taxon>Pseudomonadati</taxon>
        <taxon>Bacteroidota</taxon>
        <taxon>Sphingobacteriia</taxon>
        <taxon>Sphingobacteriales</taxon>
        <taxon>Sphingobacteriaceae</taxon>
        <taxon>Pedobacter</taxon>
    </lineage>
</organism>
<dbReference type="OrthoDB" id="770730at2"/>
<dbReference type="Gene3D" id="1.10.260.40">
    <property type="entry name" value="lambda repressor-like DNA-binding domains"/>
    <property type="match status" value="1"/>
</dbReference>
<dbReference type="EMBL" id="FOJM01000024">
    <property type="protein sequence ID" value="SFA59866.1"/>
    <property type="molecule type" value="Genomic_DNA"/>
</dbReference>
<reference evidence="3" key="1">
    <citation type="submission" date="2016-10" db="EMBL/GenBank/DDBJ databases">
        <authorList>
            <person name="Varghese N."/>
            <person name="Submissions S."/>
        </authorList>
    </citation>
    <scope>NUCLEOTIDE SEQUENCE [LARGE SCALE GENOMIC DNA]</scope>
    <source>
        <strain evidence="3">DSM 18130</strain>
    </source>
</reference>
<dbReference type="SUPFAM" id="SSF47413">
    <property type="entry name" value="lambda repressor-like DNA-binding domains"/>
    <property type="match status" value="1"/>
</dbReference>
<dbReference type="RefSeq" id="WP_090987845.1">
    <property type="nucleotide sequence ID" value="NZ_FOJM01000024.1"/>
</dbReference>
<dbReference type="STRING" id="332999.SAMN04488511_12411"/>
<dbReference type="Pfam" id="PF01381">
    <property type="entry name" value="HTH_3"/>
    <property type="match status" value="1"/>
</dbReference>
<proteinExistence type="predicted"/>
<dbReference type="AlphaFoldDB" id="A0A1I0U9H4"/>
<protein>
    <submittedName>
        <fullName evidence="2">Helix-turn-helix</fullName>
    </submittedName>
</protein>
<keyword evidence="3" id="KW-1185">Reference proteome</keyword>
<dbReference type="Proteomes" id="UP000198836">
    <property type="component" value="Unassembled WGS sequence"/>
</dbReference>
<feature type="domain" description="HTH cro/C1-type" evidence="1">
    <location>
        <begin position="31"/>
        <end position="83"/>
    </location>
</feature>
<evidence type="ECO:0000313" key="3">
    <source>
        <dbReference type="Proteomes" id="UP000198836"/>
    </source>
</evidence>
<sequence>MQSNRFQRACLTADPEYKINVRKNLAVIEQIYAILDEKCWSQKQLATALGKSESEISKWLSGTHNLTLLTISRIEAILGTDILITPKQAQQRVIPVKTDYIRSGVDIGKYINAIRAQHEHVAQVSIGSNQFLTSSKPTDFHAKWEQIKEQLNNKLEIKDDQEDQPAAA</sequence>
<dbReference type="GO" id="GO:0003677">
    <property type="term" value="F:DNA binding"/>
    <property type="evidence" value="ECO:0007669"/>
    <property type="project" value="InterPro"/>
</dbReference>
<evidence type="ECO:0000313" key="2">
    <source>
        <dbReference type="EMBL" id="SFA59866.1"/>
    </source>
</evidence>
<dbReference type="InterPro" id="IPR001387">
    <property type="entry name" value="Cro/C1-type_HTH"/>
</dbReference>
<dbReference type="SMART" id="SM00530">
    <property type="entry name" value="HTH_XRE"/>
    <property type="match status" value="1"/>
</dbReference>